<accession>A0A9R0JG36</accession>
<evidence type="ECO:0000256" key="3">
    <source>
        <dbReference type="ARBA" id="ARBA00023163"/>
    </source>
</evidence>
<feature type="compositionally biased region" description="Polar residues" evidence="4">
    <location>
        <begin position="176"/>
        <end position="199"/>
    </location>
</feature>
<keyword evidence="3" id="KW-0804">Transcription</keyword>
<feature type="compositionally biased region" description="Low complexity" evidence="4">
    <location>
        <begin position="221"/>
        <end position="232"/>
    </location>
</feature>
<sequence>MGSYFGDQSSNRNMRNNNSNSNSNSNSNERSGNSSITSNSQAKKGKNNSNNNTSNNNNNNNNNGEKPKQPQRGLGVAQLEKIRLHTQMANCGLIPHHQIPHPFLNSSFQLPEDMMRFQVSYHQGLQPPPPPPPPYCYASPSVPPSAYGHGYHHPNAFMMGMGDHMERTGNIRFTESQSCNTARWNPNSNARVSRESQPYTPQPAGMVTRHLLSHVEQQNRENNSIESIESSSQNTDESNENEELDLELKL</sequence>
<protein>
    <submittedName>
        <fullName evidence="6">Protein SPEAR3-like</fullName>
    </submittedName>
</protein>
<evidence type="ECO:0000256" key="2">
    <source>
        <dbReference type="ARBA" id="ARBA00023015"/>
    </source>
</evidence>
<feature type="compositionally biased region" description="Acidic residues" evidence="4">
    <location>
        <begin position="237"/>
        <end position="250"/>
    </location>
</feature>
<keyword evidence="5" id="KW-1185">Reference proteome</keyword>
<dbReference type="KEGG" id="soe:110804554"/>
<reference evidence="6" key="2">
    <citation type="submission" date="2025-08" db="UniProtKB">
        <authorList>
            <consortium name="RefSeq"/>
        </authorList>
    </citation>
    <scope>IDENTIFICATION</scope>
    <source>
        <tissue evidence="6">Leaf</tissue>
    </source>
</reference>
<dbReference type="Proteomes" id="UP000813463">
    <property type="component" value="Chromosome 2"/>
</dbReference>
<dbReference type="AlphaFoldDB" id="A0A9R0JG36"/>
<dbReference type="InterPro" id="IPR040356">
    <property type="entry name" value="SPEAR"/>
</dbReference>
<dbReference type="PANTHER" id="PTHR33388">
    <property type="entry name" value="OS01G0212500 PROTEIN"/>
    <property type="match status" value="1"/>
</dbReference>
<gene>
    <name evidence="6" type="primary">LOC110804554</name>
</gene>
<reference evidence="5" key="1">
    <citation type="journal article" date="2021" name="Nat. Commun.">
        <title>Genomic analyses provide insights into spinach domestication and the genetic basis of agronomic traits.</title>
        <authorList>
            <person name="Cai X."/>
            <person name="Sun X."/>
            <person name="Xu C."/>
            <person name="Sun H."/>
            <person name="Wang X."/>
            <person name="Ge C."/>
            <person name="Zhang Z."/>
            <person name="Wang Q."/>
            <person name="Fei Z."/>
            <person name="Jiao C."/>
            <person name="Wang Q."/>
        </authorList>
    </citation>
    <scope>NUCLEOTIDE SEQUENCE [LARGE SCALE GENOMIC DNA]</scope>
    <source>
        <strain evidence="5">cv. Varoflay</strain>
    </source>
</reference>
<feature type="compositionally biased region" description="Low complexity" evidence="4">
    <location>
        <begin position="47"/>
        <end position="63"/>
    </location>
</feature>
<dbReference type="GO" id="GO:0003700">
    <property type="term" value="F:DNA-binding transcription factor activity"/>
    <property type="evidence" value="ECO:0007669"/>
    <property type="project" value="InterPro"/>
</dbReference>
<dbReference type="RefSeq" id="XP_021865850.2">
    <property type="nucleotide sequence ID" value="XM_022010158.2"/>
</dbReference>
<feature type="region of interest" description="Disordered" evidence="4">
    <location>
        <begin position="176"/>
        <end position="250"/>
    </location>
</feature>
<evidence type="ECO:0000256" key="1">
    <source>
        <dbReference type="ARBA" id="ARBA00022491"/>
    </source>
</evidence>
<evidence type="ECO:0000313" key="5">
    <source>
        <dbReference type="Proteomes" id="UP000813463"/>
    </source>
</evidence>
<evidence type="ECO:0000256" key="4">
    <source>
        <dbReference type="SAM" id="MobiDB-lite"/>
    </source>
</evidence>
<organism evidence="5 6">
    <name type="scientific">Spinacia oleracea</name>
    <name type="common">Spinach</name>
    <dbReference type="NCBI Taxonomy" id="3562"/>
    <lineage>
        <taxon>Eukaryota</taxon>
        <taxon>Viridiplantae</taxon>
        <taxon>Streptophyta</taxon>
        <taxon>Embryophyta</taxon>
        <taxon>Tracheophyta</taxon>
        <taxon>Spermatophyta</taxon>
        <taxon>Magnoliopsida</taxon>
        <taxon>eudicotyledons</taxon>
        <taxon>Gunneridae</taxon>
        <taxon>Pentapetalae</taxon>
        <taxon>Caryophyllales</taxon>
        <taxon>Chenopodiaceae</taxon>
        <taxon>Chenopodioideae</taxon>
        <taxon>Anserineae</taxon>
        <taxon>Spinacia</taxon>
    </lineage>
</organism>
<dbReference type="GeneID" id="110804554"/>
<feature type="region of interest" description="Disordered" evidence="4">
    <location>
        <begin position="1"/>
        <end position="74"/>
    </location>
</feature>
<keyword evidence="1" id="KW-0678">Repressor</keyword>
<keyword evidence="2" id="KW-0805">Transcription regulation</keyword>
<dbReference type="PANTHER" id="PTHR33388:SF18">
    <property type="entry name" value="PROTEIN SPEAR1"/>
    <property type="match status" value="1"/>
</dbReference>
<proteinExistence type="predicted"/>
<feature type="compositionally biased region" description="Low complexity" evidence="4">
    <location>
        <begin position="9"/>
        <end position="35"/>
    </location>
</feature>
<evidence type="ECO:0000313" key="6">
    <source>
        <dbReference type="RefSeq" id="XP_021865850.2"/>
    </source>
</evidence>
<name>A0A9R0JG36_SPIOL</name>